<organism evidence="3 4">
    <name type="scientific">Pseudomonas eucalypticola</name>
    <dbReference type="NCBI Taxonomy" id="2599595"/>
    <lineage>
        <taxon>Bacteria</taxon>
        <taxon>Pseudomonadati</taxon>
        <taxon>Pseudomonadota</taxon>
        <taxon>Gammaproteobacteria</taxon>
        <taxon>Pseudomonadales</taxon>
        <taxon>Pseudomonadaceae</taxon>
        <taxon>Pseudomonas</taxon>
    </lineage>
</organism>
<name>A0A7D5H735_9PSED</name>
<dbReference type="SUPFAM" id="SSF53850">
    <property type="entry name" value="Periplasmic binding protein-like II"/>
    <property type="match status" value="1"/>
</dbReference>
<dbReference type="EMBL" id="CP056030">
    <property type="protein sequence ID" value="QKZ04764.1"/>
    <property type="molecule type" value="Genomic_DNA"/>
</dbReference>
<dbReference type="KEGG" id="pez:HWQ56_13595"/>
<keyword evidence="1" id="KW-0732">Signal</keyword>
<dbReference type="RefSeq" id="WP_176570824.1">
    <property type="nucleotide sequence ID" value="NZ_CP056030.1"/>
</dbReference>
<feature type="chain" id="PRO_5029010719" evidence="1">
    <location>
        <begin position="24"/>
        <end position="330"/>
    </location>
</feature>
<proteinExistence type="predicted"/>
<reference evidence="3 4" key="1">
    <citation type="submission" date="2020-06" db="EMBL/GenBank/DDBJ databases">
        <title>Pseudomonas eucalypticola sp. nov., an endophyte of Eucalyptus dunnii leaves with biocontrol ability of eucalyptus leaf blight.</title>
        <authorList>
            <person name="Liu Y."/>
            <person name="Song Z."/>
            <person name="Zeng H."/>
            <person name="Lu M."/>
            <person name="Wang X."/>
            <person name="Lian X."/>
            <person name="Zhang Q."/>
        </authorList>
    </citation>
    <scope>NUCLEOTIDE SEQUENCE [LARGE SCALE GENOMIC DNA]</scope>
    <source>
        <strain evidence="3 4">NP-1</strain>
    </source>
</reference>
<dbReference type="Pfam" id="PF09084">
    <property type="entry name" value="NMT1"/>
    <property type="match status" value="1"/>
</dbReference>
<gene>
    <name evidence="3" type="ORF">HWQ56_13595</name>
</gene>
<dbReference type="PANTHER" id="PTHR31528">
    <property type="entry name" value="4-AMINO-5-HYDROXYMETHYL-2-METHYLPYRIMIDINE PHOSPHATE SYNTHASE THI11-RELATED"/>
    <property type="match status" value="1"/>
</dbReference>
<dbReference type="AlphaFoldDB" id="A0A7D5H735"/>
<sequence length="330" mass="35441">MKSLIRWCVSAVFVFPLLQAAQADTQDVTFLMPAPPNLPGFAPWIIAQQKGYYTQLGLRVNLVAAKGGVDVAKQVGAGNALFGAASGDVPVIVRANGVPVRNVAVLGTHGYTLLATDAAQHIDAIEQLRGKTVTVMSYSDSLYYALLASLRKAGLSKNDVTIQAAGPAGVWQLLADGKADAMAGSPDWVVNAQEAGRPLRLMPQAQMFDSMAQSILASDDAIAQHPDLVQKMVDGTLMGLRDILQDPAQAARTFAAAVPAYQGKEQKVEQVLGLYRQYVYGHQERLGEIQPQRVAESVRFFSEEGIVKSTLPTDEYFTNRFIGALPASQP</sequence>
<dbReference type="InterPro" id="IPR027939">
    <property type="entry name" value="NMT1/THI5"/>
</dbReference>
<dbReference type="InterPro" id="IPR015168">
    <property type="entry name" value="SsuA/THI5"/>
</dbReference>
<evidence type="ECO:0000313" key="4">
    <source>
        <dbReference type="Proteomes" id="UP000509568"/>
    </source>
</evidence>
<evidence type="ECO:0000256" key="1">
    <source>
        <dbReference type="SAM" id="SignalP"/>
    </source>
</evidence>
<evidence type="ECO:0000259" key="2">
    <source>
        <dbReference type="Pfam" id="PF09084"/>
    </source>
</evidence>
<accession>A0A7D5H735</accession>
<dbReference type="GO" id="GO:0009228">
    <property type="term" value="P:thiamine biosynthetic process"/>
    <property type="evidence" value="ECO:0007669"/>
    <property type="project" value="InterPro"/>
</dbReference>
<dbReference type="Gene3D" id="3.40.190.10">
    <property type="entry name" value="Periplasmic binding protein-like II"/>
    <property type="match status" value="2"/>
</dbReference>
<evidence type="ECO:0000313" key="3">
    <source>
        <dbReference type="EMBL" id="QKZ04764.1"/>
    </source>
</evidence>
<feature type="signal peptide" evidence="1">
    <location>
        <begin position="1"/>
        <end position="23"/>
    </location>
</feature>
<protein>
    <submittedName>
        <fullName evidence="3">ABC transporter substrate-binding protein</fullName>
    </submittedName>
</protein>
<feature type="domain" description="SsuA/THI5-like" evidence="2">
    <location>
        <begin position="39"/>
        <end position="250"/>
    </location>
</feature>
<dbReference type="PANTHER" id="PTHR31528:SF15">
    <property type="entry name" value="RIBOFLAVIN-BINDING PROTEIN RIBY"/>
    <property type="match status" value="1"/>
</dbReference>
<dbReference type="Proteomes" id="UP000509568">
    <property type="component" value="Chromosome"/>
</dbReference>
<keyword evidence="4" id="KW-1185">Reference proteome</keyword>